<evidence type="ECO:0000313" key="1">
    <source>
        <dbReference type="EMBL" id="UPK91860.1"/>
    </source>
</evidence>
<evidence type="ECO:0000313" key="2">
    <source>
        <dbReference type="Proteomes" id="UP000830768"/>
    </source>
</evidence>
<organism evidence="1 2">
    <name type="scientific">Fusarium solani subsp. cucurbitae</name>
    <name type="common">Neocosmosporum cucurbitae</name>
    <dbReference type="NCBI Taxonomy" id="2747967"/>
    <lineage>
        <taxon>Eukaryota</taxon>
        <taxon>Fungi</taxon>
        <taxon>Dikarya</taxon>
        <taxon>Ascomycota</taxon>
        <taxon>Pezizomycotina</taxon>
        <taxon>Sordariomycetes</taxon>
        <taxon>Hypocreomycetidae</taxon>
        <taxon>Hypocreales</taxon>
        <taxon>Nectriaceae</taxon>
        <taxon>Fusarium</taxon>
        <taxon>Fusarium solani species complex</taxon>
    </lineage>
</organism>
<dbReference type="Proteomes" id="UP000830768">
    <property type="component" value="Chromosome 2"/>
</dbReference>
<keyword evidence="2" id="KW-1185">Reference proteome</keyword>
<dbReference type="EMBL" id="CP090031">
    <property type="protein sequence ID" value="UPK91860.1"/>
    <property type="molecule type" value="Genomic_DNA"/>
</dbReference>
<accession>A0ACD3YSD7</accession>
<name>A0ACD3YSD7_FUSSC</name>
<sequence length="440" mass="45961">MTSSDVQQADADLWLAYGVQLKNAVSQSSTIGPNNRFYIAPLSAAGIAAGKNINVAIQNNGVYTTGDTLLDLDQPVFLPSRQSYFQRMHADNNTGAQVRYNDAQTKAQTAQTFYNNTKFAAQGAYKAEVTAQLTTLPFSVWVNANAAASANLAAASAAMSGPMASIVGQYQSALTTAASFSNLNSFNMDCSPASADQIAAGQAGTANATLCNPTYQIDAQYAQLVDSWISTFPQNKKSPKTFTFTASDASNSSWSDLGYSNSSVQVTGSYCIFFSATFTENNTVVTKNLSAQDLGADLEVTITATDLGSFNITPGSKWYLAGMPLVANADPNLSKPMAFINQAVIAYGVGMQVNLSSSASTMINNYLQKAQSTGGSASIFGFNIGLGGSASSTQTSTTTFEQVQKASSGTSLVIPPADNAYPTLLAAFGQAIPLPGTALN</sequence>
<reference evidence="1" key="1">
    <citation type="submission" date="2021-11" db="EMBL/GenBank/DDBJ databases">
        <title>Fusarium solani-melongenae Genome sequencing and assembly.</title>
        <authorList>
            <person name="Xie S."/>
            <person name="Huang L."/>
            <person name="Zhang X."/>
        </authorList>
    </citation>
    <scope>NUCLEOTIDE SEQUENCE</scope>
    <source>
        <strain evidence="1">CRI 24-3</strain>
    </source>
</reference>
<gene>
    <name evidence="1" type="ORF">LCI18_002795</name>
</gene>
<proteinExistence type="predicted"/>
<protein>
    <submittedName>
        <fullName evidence="1">Uncharacterized protein</fullName>
    </submittedName>
</protein>